<keyword evidence="2" id="KW-1185">Reference proteome</keyword>
<dbReference type="HOGENOM" id="CLU_1982137_0_0_1"/>
<gene>
    <name evidence="1" type="ORF">Moror_1714</name>
</gene>
<sequence length="126" mass="14167">MSFRSSEVYVVDLVIRNPASGSEANEMVFVSVERKQQTSASLRQVTIWSPSIIVIVARLLQPELTLHAASLWATGVWDLSIKMGKAAPELWRPHVKQEFNFVHHIYQEDPATLLLSTSTNLTYSKA</sequence>
<name>V2X2T4_MONRO</name>
<protein>
    <submittedName>
        <fullName evidence="1">Uncharacterized protein</fullName>
    </submittedName>
</protein>
<organism evidence="1 2">
    <name type="scientific">Moniliophthora roreri (strain MCA 2997)</name>
    <name type="common">Cocoa frosty pod rot fungus</name>
    <name type="synonym">Crinipellis roreri</name>
    <dbReference type="NCBI Taxonomy" id="1381753"/>
    <lineage>
        <taxon>Eukaryota</taxon>
        <taxon>Fungi</taxon>
        <taxon>Dikarya</taxon>
        <taxon>Basidiomycota</taxon>
        <taxon>Agaricomycotina</taxon>
        <taxon>Agaricomycetes</taxon>
        <taxon>Agaricomycetidae</taxon>
        <taxon>Agaricales</taxon>
        <taxon>Marasmiineae</taxon>
        <taxon>Marasmiaceae</taxon>
        <taxon>Moniliophthora</taxon>
    </lineage>
</organism>
<dbReference type="EMBL" id="AWSO01000194">
    <property type="protein sequence ID" value="ESK93433.1"/>
    <property type="molecule type" value="Genomic_DNA"/>
</dbReference>
<reference evidence="1 2" key="1">
    <citation type="journal article" date="2014" name="BMC Genomics">
        <title>Genome and secretome analysis of the hemibiotrophic fungal pathogen, Moniliophthora roreri, which causes frosty pod rot disease of cacao: mechanisms of the biotrophic and necrotrophic phases.</title>
        <authorList>
            <person name="Meinhardt L.W."/>
            <person name="Costa G.G.L."/>
            <person name="Thomazella D.P.T."/>
            <person name="Teixeira P.J.P.L."/>
            <person name="Carazzolle M.F."/>
            <person name="Schuster S.C."/>
            <person name="Carlson J.E."/>
            <person name="Guiltinan M.J."/>
            <person name="Mieczkowski P."/>
            <person name="Farmer A."/>
            <person name="Ramaraj T."/>
            <person name="Crozier J."/>
            <person name="Davis R.E."/>
            <person name="Shao J."/>
            <person name="Melnick R.L."/>
            <person name="Pereira G.A.G."/>
            <person name="Bailey B.A."/>
        </authorList>
    </citation>
    <scope>NUCLEOTIDE SEQUENCE [LARGE SCALE GENOMIC DNA]</scope>
    <source>
        <strain evidence="1 2">MCA 2997</strain>
    </source>
</reference>
<dbReference type="Proteomes" id="UP000017559">
    <property type="component" value="Unassembled WGS sequence"/>
</dbReference>
<dbReference type="AlphaFoldDB" id="V2X2T4"/>
<accession>V2X2T4</accession>
<dbReference type="KEGG" id="mrr:Moror_1714"/>
<proteinExistence type="predicted"/>
<evidence type="ECO:0000313" key="1">
    <source>
        <dbReference type="EMBL" id="ESK93433.1"/>
    </source>
</evidence>
<comment type="caution">
    <text evidence="1">The sequence shown here is derived from an EMBL/GenBank/DDBJ whole genome shotgun (WGS) entry which is preliminary data.</text>
</comment>
<evidence type="ECO:0000313" key="2">
    <source>
        <dbReference type="Proteomes" id="UP000017559"/>
    </source>
</evidence>